<gene>
    <name evidence="1" type="ORF">ETAA1_58280</name>
</gene>
<sequence>MATISLGESRWRMLRRVLKKKRFRYEDARNMTRHDQAHFDWLLDHGFFAANGDSTFNITDTGRDAADLGFYEIP</sequence>
<dbReference type="KEGG" id="uli:ETAA1_58280"/>
<evidence type="ECO:0000313" key="2">
    <source>
        <dbReference type="Proteomes" id="UP000319576"/>
    </source>
</evidence>
<dbReference type="AlphaFoldDB" id="A0A517Y228"/>
<dbReference type="RefSeq" id="WP_145244038.1">
    <property type="nucleotide sequence ID" value="NZ_CP036273.1"/>
</dbReference>
<protein>
    <submittedName>
        <fullName evidence="1">Uncharacterized protein</fullName>
    </submittedName>
</protein>
<dbReference type="Proteomes" id="UP000319576">
    <property type="component" value="Chromosome"/>
</dbReference>
<name>A0A517Y228_9BACT</name>
<dbReference type="EMBL" id="CP036273">
    <property type="protein sequence ID" value="QDU23820.1"/>
    <property type="molecule type" value="Genomic_DNA"/>
</dbReference>
<proteinExistence type="predicted"/>
<organism evidence="1 2">
    <name type="scientific">Urbifossiella limnaea</name>
    <dbReference type="NCBI Taxonomy" id="2528023"/>
    <lineage>
        <taxon>Bacteria</taxon>
        <taxon>Pseudomonadati</taxon>
        <taxon>Planctomycetota</taxon>
        <taxon>Planctomycetia</taxon>
        <taxon>Gemmatales</taxon>
        <taxon>Gemmataceae</taxon>
        <taxon>Urbifossiella</taxon>
    </lineage>
</organism>
<reference evidence="1 2" key="1">
    <citation type="submission" date="2019-02" db="EMBL/GenBank/DDBJ databases">
        <title>Deep-cultivation of Planctomycetes and their phenomic and genomic characterization uncovers novel biology.</title>
        <authorList>
            <person name="Wiegand S."/>
            <person name="Jogler M."/>
            <person name="Boedeker C."/>
            <person name="Pinto D."/>
            <person name="Vollmers J."/>
            <person name="Rivas-Marin E."/>
            <person name="Kohn T."/>
            <person name="Peeters S.H."/>
            <person name="Heuer A."/>
            <person name="Rast P."/>
            <person name="Oberbeckmann S."/>
            <person name="Bunk B."/>
            <person name="Jeske O."/>
            <person name="Meyerdierks A."/>
            <person name="Storesund J.E."/>
            <person name="Kallscheuer N."/>
            <person name="Luecker S."/>
            <person name="Lage O.M."/>
            <person name="Pohl T."/>
            <person name="Merkel B.J."/>
            <person name="Hornburger P."/>
            <person name="Mueller R.-W."/>
            <person name="Bruemmer F."/>
            <person name="Labrenz M."/>
            <person name="Spormann A.M."/>
            <person name="Op den Camp H."/>
            <person name="Overmann J."/>
            <person name="Amann R."/>
            <person name="Jetten M.S.M."/>
            <person name="Mascher T."/>
            <person name="Medema M.H."/>
            <person name="Devos D.P."/>
            <person name="Kaster A.-K."/>
            <person name="Ovreas L."/>
            <person name="Rohde M."/>
            <person name="Galperin M.Y."/>
            <person name="Jogler C."/>
        </authorList>
    </citation>
    <scope>NUCLEOTIDE SEQUENCE [LARGE SCALE GENOMIC DNA]</scope>
    <source>
        <strain evidence="1 2">ETA_A1</strain>
    </source>
</reference>
<accession>A0A517Y228</accession>
<keyword evidence="2" id="KW-1185">Reference proteome</keyword>
<evidence type="ECO:0000313" key="1">
    <source>
        <dbReference type="EMBL" id="QDU23820.1"/>
    </source>
</evidence>